<sequence length="315" mass="35476">MIHGERFSGPVVTVVATVGQKKCVKECLARPNLCKGINYQRKHLLCEIVSSTEKSESSQDYAEASIEQMDEINSCRACTANQKCVQLKNNNDDDMTDCTGYRSISPFLPNGLYRIKLPVVGHVTAFCVMDIDGGGWTAFQRRFDGSEDFNRSWAEYKNGFGNLTAEFWFGNEKLHHLLSQGSFELRMDMSDFTGQTRYVKYTHVDVMDESSKYAISISGYSGNVGDCFTAGSQIISNMKFTTKDQDNDMYVSDNCGILFPSGWWHRTCHCSNPNGLYLAGDATIFGKGIIYQPWLGYYYSLRTVRLMVRTVGSKK</sequence>
<dbReference type="Pfam" id="PF00024">
    <property type="entry name" value="PAN_1"/>
    <property type="match status" value="1"/>
</dbReference>
<dbReference type="GO" id="GO:0005576">
    <property type="term" value="C:extracellular region"/>
    <property type="evidence" value="ECO:0007669"/>
    <property type="project" value="UniProtKB-SubCell"/>
</dbReference>
<dbReference type="CDD" id="cd00087">
    <property type="entry name" value="FReD"/>
    <property type="match status" value="1"/>
</dbReference>
<dbReference type="PANTHER" id="PTHR47221">
    <property type="entry name" value="FIBRINOGEN ALPHA CHAIN"/>
    <property type="match status" value="1"/>
</dbReference>
<accession>K1Q7G5</accession>
<keyword evidence="5" id="KW-1015">Disulfide bond</keyword>
<dbReference type="SMART" id="SM00186">
    <property type="entry name" value="FBG"/>
    <property type="match status" value="1"/>
</dbReference>
<dbReference type="InterPro" id="IPR036056">
    <property type="entry name" value="Fibrinogen-like_C"/>
</dbReference>
<evidence type="ECO:0000256" key="1">
    <source>
        <dbReference type="ARBA" id="ARBA00004613"/>
    </source>
</evidence>
<comment type="subcellular location">
    <subcellularLocation>
        <location evidence="1">Secreted</location>
    </subcellularLocation>
</comment>
<evidence type="ECO:0000256" key="4">
    <source>
        <dbReference type="ARBA" id="ARBA00023054"/>
    </source>
</evidence>
<name>K1Q7G5_MAGGI</name>
<evidence type="ECO:0000256" key="3">
    <source>
        <dbReference type="ARBA" id="ARBA00022729"/>
    </source>
</evidence>
<dbReference type="InParanoid" id="K1Q7G5"/>
<keyword evidence="2" id="KW-0964">Secreted</keyword>
<dbReference type="EMBL" id="JH817210">
    <property type="protein sequence ID" value="EKC29868.1"/>
    <property type="molecule type" value="Genomic_DNA"/>
</dbReference>
<dbReference type="Gene3D" id="3.90.215.10">
    <property type="entry name" value="Gamma Fibrinogen, chain A, domain 1"/>
    <property type="match status" value="1"/>
</dbReference>
<evidence type="ECO:0000256" key="2">
    <source>
        <dbReference type="ARBA" id="ARBA00022525"/>
    </source>
</evidence>
<keyword evidence="3" id="KW-0732">Signal</keyword>
<proteinExistence type="predicted"/>
<organism evidence="7">
    <name type="scientific">Magallana gigas</name>
    <name type="common">Pacific oyster</name>
    <name type="synonym">Crassostrea gigas</name>
    <dbReference type="NCBI Taxonomy" id="29159"/>
    <lineage>
        <taxon>Eukaryota</taxon>
        <taxon>Metazoa</taxon>
        <taxon>Spiralia</taxon>
        <taxon>Lophotrochozoa</taxon>
        <taxon>Mollusca</taxon>
        <taxon>Bivalvia</taxon>
        <taxon>Autobranchia</taxon>
        <taxon>Pteriomorphia</taxon>
        <taxon>Ostreida</taxon>
        <taxon>Ostreoidea</taxon>
        <taxon>Ostreidae</taxon>
        <taxon>Magallana</taxon>
    </lineage>
</organism>
<gene>
    <name evidence="7" type="ORF">CGI_10026202</name>
</gene>
<dbReference type="PROSITE" id="PS51406">
    <property type="entry name" value="FIBRINOGEN_C_2"/>
    <property type="match status" value="1"/>
</dbReference>
<dbReference type="InterPro" id="IPR002181">
    <property type="entry name" value="Fibrinogen_a/b/g_C_dom"/>
</dbReference>
<evidence type="ECO:0000256" key="5">
    <source>
        <dbReference type="ARBA" id="ARBA00023157"/>
    </source>
</evidence>
<dbReference type="PANTHER" id="PTHR47221:SF6">
    <property type="entry name" value="FIBRINOGEN ALPHA CHAIN"/>
    <property type="match status" value="1"/>
</dbReference>
<dbReference type="HOGENOM" id="CLU_038628_14_0_1"/>
<dbReference type="InterPro" id="IPR014716">
    <property type="entry name" value="Fibrinogen_a/b/g_C_1"/>
</dbReference>
<dbReference type="SUPFAM" id="SSF56496">
    <property type="entry name" value="Fibrinogen C-terminal domain-like"/>
    <property type="match status" value="1"/>
</dbReference>
<protein>
    <submittedName>
        <fullName evidence="7">Ficolin-2</fullName>
    </submittedName>
</protein>
<evidence type="ECO:0000313" key="7">
    <source>
        <dbReference type="EMBL" id="EKC29868.1"/>
    </source>
</evidence>
<keyword evidence="4" id="KW-0175">Coiled coil</keyword>
<evidence type="ECO:0000256" key="6">
    <source>
        <dbReference type="ARBA" id="ARBA00023180"/>
    </source>
</evidence>
<dbReference type="PROSITE" id="PS50948">
    <property type="entry name" value="PAN"/>
    <property type="match status" value="1"/>
</dbReference>
<dbReference type="Pfam" id="PF00147">
    <property type="entry name" value="Fibrinogen_C"/>
    <property type="match status" value="1"/>
</dbReference>
<keyword evidence="6" id="KW-0325">Glycoprotein</keyword>
<reference evidence="7" key="1">
    <citation type="journal article" date="2012" name="Nature">
        <title>The oyster genome reveals stress adaptation and complexity of shell formation.</title>
        <authorList>
            <person name="Zhang G."/>
            <person name="Fang X."/>
            <person name="Guo X."/>
            <person name="Li L."/>
            <person name="Luo R."/>
            <person name="Xu F."/>
            <person name="Yang P."/>
            <person name="Zhang L."/>
            <person name="Wang X."/>
            <person name="Qi H."/>
            <person name="Xiong Z."/>
            <person name="Que H."/>
            <person name="Xie Y."/>
            <person name="Holland P.W."/>
            <person name="Paps J."/>
            <person name="Zhu Y."/>
            <person name="Wu F."/>
            <person name="Chen Y."/>
            <person name="Wang J."/>
            <person name="Peng C."/>
            <person name="Meng J."/>
            <person name="Yang L."/>
            <person name="Liu J."/>
            <person name="Wen B."/>
            <person name="Zhang N."/>
            <person name="Huang Z."/>
            <person name="Zhu Q."/>
            <person name="Feng Y."/>
            <person name="Mount A."/>
            <person name="Hedgecock D."/>
            <person name="Xu Z."/>
            <person name="Liu Y."/>
            <person name="Domazet-Loso T."/>
            <person name="Du Y."/>
            <person name="Sun X."/>
            <person name="Zhang S."/>
            <person name="Liu B."/>
            <person name="Cheng P."/>
            <person name="Jiang X."/>
            <person name="Li J."/>
            <person name="Fan D."/>
            <person name="Wang W."/>
            <person name="Fu W."/>
            <person name="Wang T."/>
            <person name="Wang B."/>
            <person name="Zhang J."/>
            <person name="Peng Z."/>
            <person name="Li Y."/>
            <person name="Li N."/>
            <person name="Wang J."/>
            <person name="Chen M."/>
            <person name="He Y."/>
            <person name="Tan F."/>
            <person name="Song X."/>
            <person name="Zheng Q."/>
            <person name="Huang R."/>
            <person name="Yang H."/>
            <person name="Du X."/>
            <person name="Chen L."/>
            <person name="Yang M."/>
            <person name="Gaffney P.M."/>
            <person name="Wang S."/>
            <person name="Luo L."/>
            <person name="She Z."/>
            <person name="Ming Y."/>
            <person name="Huang W."/>
            <person name="Zhang S."/>
            <person name="Huang B."/>
            <person name="Zhang Y."/>
            <person name="Qu T."/>
            <person name="Ni P."/>
            <person name="Miao G."/>
            <person name="Wang J."/>
            <person name="Wang Q."/>
            <person name="Steinberg C.E."/>
            <person name="Wang H."/>
            <person name="Li N."/>
            <person name="Qian L."/>
            <person name="Zhang G."/>
            <person name="Li Y."/>
            <person name="Yang H."/>
            <person name="Liu X."/>
            <person name="Wang J."/>
            <person name="Yin Y."/>
            <person name="Wang J."/>
        </authorList>
    </citation>
    <scope>NUCLEOTIDE SEQUENCE [LARGE SCALE GENOMIC DNA]</scope>
    <source>
        <strain evidence="7">05x7-T-G4-1.051#20</strain>
    </source>
</reference>
<dbReference type="AlphaFoldDB" id="K1Q7G5"/>
<dbReference type="InterPro" id="IPR037579">
    <property type="entry name" value="FIB_ANG-like"/>
</dbReference>
<dbReference type="InterPro" id="IPR003609">
    <property type="entry name" value="Pan_app"/>
</dbReference>